<accession>A0A401ZRJ2</accession>
<dbReference type="SUPFAM" id="SSF141571">
    <property type="entry name" value="Pentapeptide repeat-like"/>
    <property type="match status" value="1"/>
</dbReference>
<dbReference type="InterPro" id="IPR051082">
    <property type="entry name" value="Pentapeptide-BTB/POZ_domain"/>
</dbReference>
<dbReference type="Proteomes" id="UP000287224">
    <property type="component" value="Unassembled WGS sequence"/>
</dbReference>
<dbReference type="AlphaFoldDB" id="A0A401ZRJ2"/>
<protein>
    <recommendedName>
        <fullName evidence="3">Pentapeptide repeat-containing protein</fullName>
    </recommendedName>
</protein>
<dbReference type="RefSeq" id="WP_126601991.1">
    <property type="nucleotide sequence ID" value="NZ_BIFQ01000002.1"/>
</dbReference>
<organism evidence="1 2">
    <name type="scientific">Dictyobacter aurantiacus</name>
    <dbReference type="NCBI Taxonomy" id="1936993"/>
    <lineage>
        <taxon>Bacteria</taxon>
        <taxon>Bacillati</taxon>
        <taxon>Chloroflexota</taxon>
        <taxon>Ktedonobacteria</taxon>
        <taxon>Ktedonobacterales</taxon>
        <taxon>Dictyobacteraceae</taxon>
        <taxon>Dictyobacter</taxon>
    </lineage>
</organism>
<name>A0A401ZRJ2_9CHLR</name>
<comment type="caution">
    <text evidence="1">The sequence shown here is derived from an EMBL/GenBank/DDBJ whole genome shotgun (WGS) entry which is preliminary data.</text>
</comment>
<reference evidence="2" key="1">
    <citation type="submission" date="2018-12" db="EMBL/GenBank/DDBJ databases">
        <title>Tengunoibacter tsumagoiensis gen. nov., sp. nov., Dictyobacter kobayashii sp. nov., D. alpinus sp. nov., and D. joshuensis sp. nov. and description of Dictyobacteraceae fam. nov. within the order Ktedonobacterales isolated from Tengu-no-mugimeshi.</title>
        <authorList>
            <person name="Wang C.M."/>
            <person name="Zheng Y."/>
            <person name="Sakai Y."/>
            <person name="Toyoda A."/>
            <person name="Minakuchi Y."/>
            <person name="Abe K."/>
            <person name="Yokota A."/>
            <person name="Yabe S."/>
        </authorList>
    </citation>
    <scope>NUCLEOTIDE SEQUENCE [LARGE SCALE GENOMIC DNA]</scope>
    <source>
        <strain evidence="2">S-27</strain>
    </source>
</reference>
<sequence length="416" mass="46057">MANTELISLIKQSVQEWNKWREQHSDVTVDLSGADLSYTDLGFANLSEVNLSEADLSETNLNGASLGFANLMGANLSRRDVHNRDLSNTNFSAANLKGANLSGAKFNHGSLSFTNLSHQDLHDTVFSFANLQGANLNHANLSGTDLSGANLSRANLRGTNLSHANLKGANLSTTNFSTANLNAANLSGALLVETDFTRATLTDCIIYGIAASNVQLEDATQKNLLITQEYEATITIDDLKVAQFISLLLNHQEIRNVITLLATQSVLILGRFTRDQEITLEALREILRSHGYLPILFNFEKPNSLNVFEKSSSFNITETATTLARLSRFIIIDLTDPRGALHEVARIIPNCQVPIQPIVEGIEKPYSILEHLKNFPWTLKPHFYQNKETLIASFQGHIIEPAEYKAKELEKRKNNR</sequence>
<dbReference type="Pfam" id="PF00805">
    <property type="entry name" value="Pentapeptide"/>
    <property type="match status" value="4"/>
</dbReference>
<dbReference type="PANTHER" id="PTHR14136:SF17">
    <property type="entry name" value="BTB_POZ DOMAIN-CONTAINING PROTEIN KCTD9"/>
    <property type="match status" value="1"/>
</dbReference>
<evidence type="ECO:0008006" key="3">
    <source>
        <dbReference type="Google" id="ProtNLM"/>
    </source>
</evidence>
<dbReference type="OrthoDB" id="161883at2"/>
<evidence type="ECO:0000313" key="2">
    <source>
        <dbReference type="Proteomes" id="UP000287224"/>
    </source>
</evidence>
<dbReference type="EMBL" id="BIFQ01000002">
    <property type="protein sequence ID" value="GCE09497.1"/>
    <property type="molecule type" value="Genomic_DNA"/>
</dbReference>
<dbReference type="PANTHER" id="PTHR14136">
    <property type="entry name" value="BTB_POZ DOMAIN-CONTAINING PROTEIN KCTD9"/>
    <property type="match status" value="1"/>
</dbReference>
<proteinExistence type="predicted"/>
<dbReference type="InterPro" id="IPR001646">
    <property type="entry name" value="5peptide_repeat"/>
</dbReference>
<evidence type="ECO:0000313" key="1">
    <source>
        <dbReference type="EMBL" id="GCE09497.1"/>
    </source>
</evidence>
<keyword evidence="2" id="KW-1185">Reference proteome</keyword>
<gene>
    <name evidence="1" type="ORF">KDAU_68260</name>
</gene>
<dbReference type="Gene3D" id="2.160.20.80">
    <property type="entry name" value="E3 ubiquitin-protein ligase SopA"/>
    <property type="match status" value="1"/>
</dbReference>